<dbReference type="InterPro" id="IPR011074">
    <property type="entry name" value="CRAL/TRIO_N_dom"/>
</dbReference>
<dbReference type="InterPro" id="IPR036865">
    <property type="entry name" value="CRAL-TRIO_dom_sf"/>
</dbReference>
<dbReference type="InterPro" id="IPR036273">
    <property type="entry name" value="CRAL/TRIO_N_dom_sf"/>
</dbReference>
<dbReference type="PROSITE" id="PS50191">
    <property type="entry name" value="CRAL_TRIO"/>
    <property type="match status" value="1"/>
</dbReference>
<feature type="region of interest" description="Disordered" evidence="1">
    <location>
        <begin position="317"/>
        <end position="358"/>
    </location>
</feature>
<keyword evidence="4" id="KW-1185">Reference proteome</keyword>
<dbReference type="SMART" id="SM01100">
    <property type="entry name" value="CRAL_TRIO_N"/>
    <property type="match status" value="1"/>
</dbReference>
<organism evidence="3 4">
    <name type="scientific">Ensete ventricosum</name>
    <name type="common">Abyssinian banana</name>
    <name type="synonym">Musa ensete</name>
    <dbReference type="NCBI Taxonomy" id="4639"/>
    <lineage>
        <taxon>Eukaryota</taxon>
        <taxon>Viridiplantae</taxon>
        <taxon>Streptophyta</taxon>
        <taxon>Embryophyta</taxon>
        <taxon>Tracheophyta</taxon>
        <taxon>Spermatophyta</taxon>
        <taxon>Magnoliopsida</taxon>
        <taxon>Liliopsida</taxon>
        <taxon>Zingiberales</taxon>
        <taxon>Musaceae</taxon>
        <taxon>Ensete</taxon>
    </lineage>
</organism>
<evidence type="ECO:0000256" key="1">
    <source>
        <dbReference type="SAM" id="MobiDB-lite"/>
    </source>
</evidence>
<protein>
    <recommendedName>
        <fullName evidence="2">CRAL-TRIO domain-containing protein</fullName>
    </recommendedName>
</protein>
<evidence type="ECO:0000259" key="2">
    <source>
        <dbReference type="PROSITE" id="PS50191"/>
    </source>
</evidence>
<feature type="domain" description="CRAL-TRIO" evidence="2">
    <location>
        <begin position="109"/>
        <end position="272"/>
    </location>
</feature>
<dbReference type="Gene3D" id="3.40.525.10">
    <property type="entry name" value="CRAL-TRIO lipid binding domain"/>
    <property type="match status" value="1"/>
</dbReference>
<dbReference type="Pfam" id="PF03765">
    <property type="entry name" value="CRAL_TRIO_N"/>
    <property type="match status" value="1"/>
</dbReference>
<name>A0AAV8QLP9_ENSVE</name>
<dbReference type="InterPro" id="IPR052578">
    <property type="entry name" value="PI_Transfer_CRAL-TRIO"/>
</dbReference>
<dbReference type="CDD" id="cd00170">
    <property type="entry name" value="SEC14"/>
    <property type="match status" value="1"/>
</dbReference>
<dbReference type="EMBL" id="JAQQAF010000007">
    <property type="protein sequence ID" value="KAJ8472058.1"/>
    <property type="molecule type" value="Genomic_DNA"/>
</dbReference>
<dbReference type="PANTHER" id="PTHR45824">
    <property type="entry name" value="GH16843P"/>
    <property type="match status" value="1"/>
</dbReference>
<evidence type="ECO:0000313" key="4">
    <source>
        <dbReference type="Proteomes" id="UP001222027"/>
    </source>
</evidence>
<dbReference type="GO" id="GO:0008526">
    <property type="term" value="F:phosphatidylinositol transfer activity"/>
    <property type="evidence" value="ECO:0007669"/>
    <property type="project" value="TreeGrafter"/>
</dbReference>
<dbReference type="PANTHER" id="PTHR45824:SF18">
    <property type="entry name" value="OS01G0264700 PROTEIN"/>
    <property type="match status" value="1"/>
</dbReference>
<dbReference type="Pfam" id="PF00650">
    <property type="entry name" value="CRAL_TRIO"/>
    <property type="match status" value="1"/>
</dbReference>
<dbReference type="SMART" id="SM00516">
    <property type="entry name" value="SEC14"/>
    <property type="match status" value="1"/>
</dbReference>
<dbReference type="SUPFAM" id="SSF46938">
    <property type="entry name" value="CRAL/TRIO N-terminal domain"/>
    <property type="match status" value="1"/>
</dbReference>
<feature type="compositionally biased region" description="Low complexity" evidence="1">
    <location>
        <begin position="321"/>
        <end position="332"/>
    </location>
</feature>
<accession>A0AAV8QLP9</accession>
<dbReference type="Proteomes" id="UP001222027">
    <property type="component" value="Unassembled WGS sequence"/>
</dbReference>
<evidence type="ECO:0000313" key="3">
    <source>
        <dbReference type="EMBL" id="KAJ8472058.1"/>
    </source>
</evidence>
<comment type="caution">
    <text evidence="3">The sequence shown here is derived from an EMBL/GenBank/DDBJ whole genome shotgun (WGS) entry which is preliminary data.</text>
</comment>
<proteinExistence type="predicted"/>
<dbReference type="FunFam" id="3.40.525.10:FF:000008">
    <property type="entry name" value="Phosphatidylinositol transfer protein 3"/>
    <property type="match status" value="1"/>
</dbReference>
<reference evidence="3 4" key="1">
    <citation type="submission" date="2022-12" db="EMBL/GenBank/DDBJ databases">
        <title>Chromosome-scale assembly of the Ensete ventricosum genome.</title>
        <authorList>
            <person name="Dussert Y."/>
            <person name="Stocks J."/>
            <person name="Wendawek A."/>
            <person name="Woldeyes F."/>
            <person name="Nichols R.A."/>
            <person name="Borrell J.S."/>
        </authorList>
    </citation>
    <scope>NUCLEOTIDE SEQUENCE [LARGE SCALE GENOMIC DNA]</scope>
    <source>
        <strain evidence="4">cv. Maze</strain>
        <tissue evidence="3">Seeds</tissue>
    </source>
</reference>
<dbReference type="SUPFAM" id="SSF52087">
    <property type="entry name" value="CRAL/TRIO domain"/>
    <property type="match status" value="1"/>
</dbReference>
<gene>
    <name evidence="3" type="ORF">OPV22_026401</name>
</gene>
<sequence>MSCGFGSALRRVNESVDCLLRLVNCVRMNTVKSKGNGVEKSWSLEEEKAKINEVREILGPMVDMLPNLCSDASVSRYLRARNWNVEKASKMMKESLKWRLEYKPETIRWGDVAHEAETGKIYRADYLDKNGRTVLVMRPGFQNTSSSKGQIRYLVYCLENAIFNLAANQEQMVWLIDFQGWTMGSVSVKVTRETAHILQDYYPERLALGILYNPPRIFESFWKVVKPFLEHKTYKKVKFVYSDNTESQKIMTDLFEMDKLESAFGGHNPAGFDLNKYAEKMKEDDQKMSAFIESASSVFFQEQSHVSVLQPEFSVTEHQLESSSDSSPSSDVESPRTADTKNLSANEMKEQLNCKNTTIAESGVSRPLIHMNDFA</sequence>
<dbReference type="InterPro" id="IPR001251">
    <property type="entry name" value="CRAL-TRIO_dom"/>
</dbReference>
<dbReference type="AlphaFoldDB" id="A0AAV8QLP9"/>